<dbReference type="KEGG" id="vg:36772153"/>
<evidence type="ECO:0000313" key="2">
    <source>
        <dbReference type="Proteomes" id="UP000111934"/>
    </source>
</evidence>
<evidence type="ECO:0000313" key="1">
    <source>
        <dbReference type="EMBL" id="AMX23303.1"/>
    </source>
</evidence>
<proteinExistence type="predicted"/>
<dbReference type="EMBL" id="KU311711">
    <property type="protein sequence ID" value="AMX23303.1"/>
    <property type="molecule type" value="Genomic_RNA"/>
</dbReference>
<dbReference type="GeneID" id="36772153"/>
<sequence>MADDFLEHFDTHLKDYSFTFDPNDQAKTEKQIRKERENVQMLMFQRGIPQQPREYCTLASESDHLLYTVHSLGARAAICSIQNLLYYPLSVNAPSRLRGLVTYLRTLNFSNETNVIGTLQNLKDHPLFNEYISPSWDKIKAFLMMMSASGKPQSVSDDYEDYLTDDRITTVTFKGFTVVHAISSVRYGNSEMEGEFYTISATSADMFRHLLANYHYSEGA</sequence>
<organism evidence="1 2">
    <name type="scientific">Callinectes sapidus reovirus 1</name>
    <dbReference type="NCBI Taxonomy" id="1811230"/>
    <lineage>
        <taxon>Viruses</taxon>
        <taxon>Riboviria</taxon>
        <taxon>Orthornavirae</taxon>
        <taxon>Duplornaviricota</taxon>
        <taxon>Resentoviricetes</taxon>
        <taxon>Reovirales</taxon>
        <taxon>Sedoreoviridae</taxon>
        <taxon>Crabreovirus</taxon>
        <taxon>Crabreovirus callinectes</taxon>
    </lineage>
</organism>
<protein>
    <submittedName>
        <fullName evidence="1">VP4B</fullName>
    </submittedName>
</protein>
<accession>A0A165BEI5</accession>
<dbReference type="RefSeq" id="YP_009480348.1">
    <property type="nucleotide sequence ID" value="NC_037581.1"/>
</dbReference>
<reference evidence="1 2" key="1">
    <citation type="journal article" date="2016" name="Front. Microbiol.">
        <title>Genome Sequence Analysis of CsRV1: A Pathogenic Reovirus that Infects the Blue Crab Callinectes sapidus Across Its Trans-Hemispheric Range.</title>
        <authorList>
            <person name="Flowers E.M."/>
            <person name="Bachvaroff T.R."/>
            <person name="Warg J.V."/>
            <person name="Neill J.D."/>
            <person name="Killian M.L."/>
            <person name="Vinagre A.S."/>
            <person name="Brown S."/>
            <person name="Almeida A.S."/>
            <person name="Schott E.J."/>
        </authorList>
    </citation>
    <scope>NUCLEOTIDE SEQUENCE [LARGE SCALE GENOMIC DNA]</scope>
    <source>
        <strain evidence="1">X45</strain>
    </source>
</reference>
<dbReference type="Proteomes" id="UP000111934">
    <property type="component" value="Genome"/>
</dbReference>
<name>A0A165BEI5_9REOV</name>
<keyword evidence="2" id="KW-1185">Reference proteome</keyword>